<reference evidence="3" key="1">
    <citation type="submission" date="2019-12" db="EMBL/GenBank/DDBJ databases">
        <authorList>
            <person name="Cremers G."/>
        </authorList>
    </citation>
    <scope>NUCLEOTIDE SEQUENCE</scope>
    <source>
        <strain evidence="3">Vvax</strain>
    </source>
</reference>
<dbReference type="Pfam" id="PF00497">
    <property type="entry name" value="SBP_bac_3"/>
    <property type="match status" value="1"/>
</dbReference>
<gene>
    <name evidence="3" type="primary">fliY_6</name>
    <name evidence="3" type="ORF">VVAX_06617</name>
</gene>
<evidence type="ECO:0000313" key="3">
    <source>
        <dbReference type="EMBL" id="CAA2110373.1"/>
    </source>
</evidence>
<protein>
    <submittedName>
        <fullName evidence="3">L-cystine-binding protein FliY</fullName>
    </submittedName>
</protein>
<organism evidence="3">
    <name type="scientific">Variovorax paradoxus</name>
    <dbReference type="NCBI Taxonomy" id="34073"/>
    <lineage>
        <taxon>Bacteria</taxon>
        <taxon>Pseudomonadati</taxon>
        <taxon>Pseudomonadota</taxon>
        <taxon>Betaproteobacteria</taxon>
        <taxon>Burkholderiales</taxon>
        <taxon>Comamonadaceae</taxon>
        <taxon>Variovorax</taxon>
    </lineage>
</organism>
<evidence type="ECO:0000256" key="1">
    <source>
        <dbReference type="ARBA" id="ARBA00022729"/>
    </source>
</evidence>
<proteinExistence type="predicted"/>
<dbReference type="Gene3D" id="3.40.190.10">
    <property type="entry name" value="Periplasmic binding protein-like II"/>
    <property type="match status" value="2"/>
</dbReference>
<name>A0A679JW49_VARPD</name>
<dbReference type="AlphaFoldDB" id="A0A679JW49"/>
<dbReference type="EMBL" id="LR743508">
    <property type="protein sequence ID" value="CAA2110373.1"/>
    <property type="molecule type" value="Genomic_DNA"/>
</dbReference>
<keyword evidence="1" id="KW-0732">Signal</keyword>
<dbReference type="PANTHER" id="PTHR35936">
    <property type="entry name" value="MEMBRANE-BOUND LYTIC MUREIN TRANSGLYCOSYLASE F"/>
    <property type="match status" value="1"/>
</dbReference>
<accession>A0A679JW49</accession>
<feature type="domain" description="Solute-binding protein family 3/N-terminal" evidence="2">
    <location>
        <begin position="28"/>
        <end position="249"/>
    </location>
</feature>
<evidence type="ECO:0000259" key="2">
    <source>
        <dbReference type="SMART" id="SM00062"/>
    </source>
</evidence>
<dbReference type="SMART" id="SM00062">
    <property type="entry name" value="PBPb"/>
    <property type="match status" value="1"/>
</dbReference>
<sequence length="262" mass="28626">MSALGMLLAPKASAQQADLLANARASGVIRVANTQASPPWSMLDDKNQPAGYDVEVAKEVARRIGVARVEFVADLFKNFVEGLKAGKYELVMNDLTPTPEREKQVDFSIAYGLEDFRIFVRTSNNDIKDRPDLKGKRIGVTAGTSNESWSRANLPGSEIVTYDNGGLVFNDIAIGRIDALISSHFGGMRYATVNKLPIKEVGPILTYQLSAAAMPKNQPALREAVSKAIRDMRADGTIDRLSNRLLGVSYQMSAQIAHEEKQ</sequence>
<dbReference type="SUPFAM" id="SSF53850">
    <property type="entry name" value="Periplasmic binding protein-like II"/>
    <property type="match status" value="1"/>
</dbReference>
<dbReference type="InterPro" id="IPR001638">
    <property type="entry name" value="Solute-binding_3/MltF_N"/>
</dbReference>